<dbReference type="GO" id="GO:0005506">
    <property type="term" value="F:iron ion binding"/>
    <property type="evidence" value="ECO:0007669"/>
    <property type="project" value="UniProtKB-UniRule"/>
</dbReference>
<evidence type="ECO:0000256" key="8">
    <source>
        <dbReference type="ARBA" id="ARBA00022801"/>
    </source>
</evidence>
<dbReference type="PANTHER" id="PTHR42944">
    <property type="entry name" value="ADENINE DNA GLYCOSYLASE"/>
    <property type="match status" value="1"/>
</dbReference>
<dbReference type="SUPFAM" id="SSF48150">
    <property type="entry name" value="DNA-glycosylase"/>
    <property type="match status" value="1"/>
</dbReference>
<dbReference type="Pfam" id="PF00730">
    <property type="entry name" value="HhH-GPD"/>
    <property type="match status" value="1"/>
</dbReference>
<evidence type="ECO:0000256" key="14">
    <source>
        <dbReference type="SAM" id="MobiDB-lite"/>
    </source>
</evidence>
<dbReference type="CDD" id="cd00056">
    <property type="entry name" value="ENDO3c"/>
    <property type="match status" value="1"/>
</dbReference>
<keyword evidence="8 16" id="KW-0378">Hydrolase</keyword>
<dbReference type="GO" id="GO:0032357">
    <property type="term" value="F:oxidized purine DNA binding"/>
    <property type="evidence" value="ECO:0007669"/>
    <property type="project" value="TreeGrafter"/>
</dbReference>
<evidence type="ECO:0000256" key="2">
    <source>
        <dbReference type="ARBA" id="ARBA00001966"/>
    </source>
</evidence>
<proteinExistence type="inferred from homology"/>
<dbReference type="Gene3D" id="1.10.1670.10">
    <property type="entry name" value="Helix-hairpin-Helix base-excision DNA repair enzymes (C-terminal)"/>
    <property type="match status" value="1"/>
</dbReference>
<evidence type="ECO:0000256" key="1">
    <source>
        <dbReference type="ARBA" id="ARBA00000843"/>
    </source>
</evidence>
<dbReference type="CDD" id="cd03431">
    <property type="entry name" value="NUDIX_DNA_Glycosylase_C-MutY"/>
    <property type="match status" value="1"/>
</dbReference>
<dbReference type="AlphaFoldDB" id="A0A839VHK2"/>
<dbReference type="GO" id="GO:0006284">
    <property type="term" value="P:base-excision repair"/>
    <property type="evidence" value="ECO:0007669"/>
    <property type="project" value="InterPro"/>
</dbReference>
<evidence type="ECO:0000256" key="11">
    <source>
        <dbReference type="ARBA" id="ARBA00023204"/>
    </source>
</evidence>
<reference evidence="16 17" key="1">
    <citation type="submission" date="2020-08" db="EMBL/GenBank/DDBJ databases">
        <title>Genomic Encyclopedia of Type Strains, Phase III (KMG-III): the genomes of soil and plant-associated and newly described type strains.</title>
        <authorList>
            <person name="Whitman W."/>
        </authorList>
    </citation>
    <scope>NUCLEOTIDE SEQUENCE [LARGE SCALE GENOMIC DNA]</scope>
    <source>
        <strain evidence="16 17">CECT 7282</strain>
    </source>
</reference>
<evidence type="ECO:0000256" key="5">
    <source>
        <dbReference type="ARBA" id="ARBA00022485"/>
    </source>
</evidence>
<dbReference type="Pfam" id="PF14815">
    <property type="entry name" value="NUDIX_4"/>
    <property type="match status" value="1"/>
</dbReference>
<dbReference type="GO" id="GO:0035485">
    <property type="term" value="F:adenine/guanine mispair binding"/>
    <property type="evidence" value="ECO:0007669"/>
    <property type="project" value="TreeGrafter"/>
</dbReference>
<comment type="catalytic activity">
    <reaction evidence="1">
        <text>Hydrolyzes free adenine bases from 7,8-dihydro-8-oxoguanine:adenine mismatched double-stranded DNA, leaving an apurinic site.</text>
        <dbReference type="EC" id="3.2.2.31"/>
    </reaction>
</comment>
<keyword evidence="12 16" id="KW-0326">Glycosidase</keyword>
<dbReference type="InterPro" id="IPR029119">
    <property type="entry name" value="MutY_C"/>
</dbReference>
<dbReference type="GO" id="GO:0000701">
    <property type="term" value="F:purine-specific mismatch base pair DNA N-glycosylase activity"/>
    <property type="evidence" value="ECO:0007669"/>
    <property type="project" value="UniProtKB-EC"/>
</dbReference>
<comment type="cofactor">
    <cofactor evidence="2">
        <name>[4Fe-4S] cluster</name>
        <dbReference type="ChEBI" id="CHEBI:49883"/>
    </cofactor>
</comment>
<dbReference type="Gene3D" id="1.10.340.30">
    <property type="entry name" value="Hypothetical protein, domain 2"/>
    <property type="match status" value="1"/>
</dbReference>
<sequence length="463" mass="52250">MKEMPVPILAPYLFQQRLLAWFADHGRHELPWQQARTPYRVWVSEIMLQQTQVTTVIPYFERFMARFPDVQALAEASQDEVLHLWTGLGYYARGRNLHKAARVVMDEHGGAFPVHSLEAMAALPGIGRSTAGAVIAQSTGERAVILDGNVKRVLTRLHAVAGWPGRPAVERRLWALAEHYTPHAQVVDFTQAMMDLGATLCRRGSPDCGRCPFRDVCVAHARGEEKRFPESKPKKALPTRETLMLLLQDDKGRVLLEQRPPSGLWGGLWSLPQFDDHGDLEGWLDVHAPGAELAPARSPFTHVFSHFRLEITPQPARVTRLDAVSEQRRWVEPGRPDGIGLAAPVKGLLESLAPFTLSAPQGPRPDSQEEESPMSQTVFCRKYQQELEALPFPPLPGKKGQEIQASVSRQAWEEWQALQTRLINEKHLNMLDPASREYLMEQMERFLDNRETDQAEGYVPRGE</sequence>
<keyword evidence="7" id="KW-0227">DNA damage</keyword>
<dbReference type="InterPro" id="IPR044298">
    <property type="entry name" value="MIG/MutY"/>
</dbReference>
<evidence type="ECO:0000256" key="6">
    <source>
        <dbReference type="ARBA" id="ARBA00022723"/>
    </source>
</evidence>
<keyword evidence="6" id="KW-0479">Metal-binding</keyword>
<dbReference type="NCBIfam" id="NF008132">
    <property type="entry name" value="PRK10880.1"/>
    <property type="match status" value="1"/>
</dbReference>
<keyword evidence="5" id="KW-0004">4Fe-4S</keyword>
<dbReference type="Gene3D" id="1.10.3880.10">
    <property type="entry name" value="Fe(II) trafficking protein YggX"/>
    <property type="match status" value="1"/>
</dbReference>
<dbReference type="SUPFAM" id="SSF55811">
    <property type="entry name" value="Nudix"/>
    <property type="match status" value="1"/>
</dbReference>
<dbReference type="EMBL" id="JACHXP010000021">
    <property type="protein sequence ID" value="MBB3192094.1"/>
    <property type="molecule type" value="Genomic_DNA"/>
</dbReference>
<dbReference type="FunFam" id="1.10.340.30:FF:000002">
    <property type="entry name" value="Adenine DNA glycosylase"/>
    <property type="match status" value="1"/>
</dbReference>
<keyword evidence="9 13" id="KW-0408">Iron</keyword>
<comment type="caution">
    <text evidence="16">The sequence shown here is derived from an EMBL/GenBank/DDBJ whole genome shotgun (WGS) entry which is preliminary data.</text>
</comment>
<gene>
    <name evidence="16" type="ORF">FHR94_003370</name>
</gene>
<evidence type="ECO:0000256" key="3">
    <source>
        <dbReference type="ARBA" id="ARBA00002933"/>
    </source>
</evidence>
<evidence type="ECO:0000313" key="16">
    <source>
        <dbReference type="EMBL" id="MBB3192094.1"/>
    </source>
</evidence>
<dbReference type="SUPFAM" id="SSF111148">
    <property type="entry name" value="YggX-like"/>
    <property type="match status" value="1"/>
</dbReference>
<keyword evidence="17" id="KW-1185">Reference proteome</keyword>
<comment type="function">
    <text evidence="3">Adenine glycosylase active on G-A mispairs. MutY also corrects error-prone DNA synthesis past GO lesions which are due to the oxidatively damaged form of guanine: 7,8-dihydro-8-oxoguanine (8-oxo-dGTP).</text>
</comment>
<comment type="similarity">
    <text evidence="13">Belongs to the Fe(2+)-trafficking protein family.</text>
</comment>
<dbReference type="InterPro" id="IPR003265">
    <property type="entry name" value="HhH-GPD_domain"/>
</dbReference>
<evidence type="ECO:0000313" key="17">
    <source>
        <dbReference type="Proteomes" id="UP000547614"/>
    </source>
</evidence>
<dbReference type="PANTHER" id="PTHR42944:SF1">
    <property type="entry name" value="ADENINE DNA GLYCOSYLASE"/>
    <property type="match status" value="1"/>
</dbReference>
<evidence type="ECO:0000259" key="15">
    <source>
        <dbReference type="SMART" id="SM00478"/>
    </source>
</evidence>
<dbReference type="GO" id="GO:0034039">
    <property type="term" value="F:8-oxo-7,8-dihydroguanine DNA N-glycosylase activity"/>
    <property type="evidence" value="ECO:0007669"/>
    <property type="project" value="TreeGrafter"/>
</dbReference>
<evidence type="ECO:0000256" key="13">
    <source>
        <dbReference type="HAMAP-Rule" id="MF_00686"/>
    </source>
</evidence>
<feature type="domain" description="HhH-GPD" evidence="15">
    <location>
        <begin position="47"/>
        <end position="199"/>
    </location>
</feature>
<evidence type="ECO:0000256" key="10">
    <source>
        <dbReference type="ARBA" id="ARBA00023014"/>
    </source>
</evidence>
<protein>
    <recommendedName>
        <fullName evidence="13">Probable Fe(2+)-trafficking protein</fullName>
    </recommendedName>
</protein>
<dbReference type="InterPro" id="IPR011257">
    <property type="entry name" value="DNA_glycosylase"/>
</dbReference>
<dbReference type="Gene3D" id="3.90.79.10">
    <property type="entry name" value="Nucleoside Triphosphate Pyrophosphohydrolase"/>
    <property type="match status" value="1"/>
</dbReference>
<comment type="function">
    <text evidence="13">Could be a mediator in iron transactions between iron acquisition and iron-requiring processes, such as synthesis and/or repair of Fe-S clusters in biosynthetic enzymes.</text>
</comment>
<keyword evidence="10" id="KW-0411">Iron-sulfur</keyword>
<dbReference type="Proteomes" id="UP000547614">
    <property type="component" value="Unassembled WGS sequence"/>
</dbReference>
<evidence type="ECO:0000256" key="4">
    <source>
        <dbReference type="ARBA" id="ARBA00008343"/>
    </source>
</evidence>
<evidence type="ECO:0000256" key="12">
    <source>
        <dbReference type="ARBA" id="ARBA00023295"/>
    </source>
</evidence>
<dbReference type="InterPro" id="IPR036766">
    <property type="entry name" value="Fe_traffick_prot_YggX_sf"/>
</dbReference>
<evidence type="ECO:0000256" key="7">
    <source>
        <dbReference type="ARBA" id="ARBA00022763"/>
    </source>
</evidence>
<dbReference type="GO" id="GO:0051539">
    <property type="term" value="F:4 iron, 4 sulfur cluster binding"/>
    <property type="evidence" value="ECO:0007669"/>
    <property type="project" value="UniProtKB-KW"/>
</dbReference>
<dbReference type="NCBIfam" id="TIGR01084">
    <property type="entry name" value="mutY"/>
    <property type="match status" value="1"/>
</dbReference>
<accession>A0A839VHK2</accession>
<dbReference type="HAMAP" id="MF_00686">
    <property type="entry name" value="Fe_traffic_YggX"/>
    <property type="match status" value="1"/>
</dbReference>
<keyword evidence="11" id="KW-0234">DNA repair</keyword>
<organism evidence="16 17">
    <name type="scientific">Halomonas cerina</name>
    <dbReference type="NCBI Taxonomy" id="447424"/>
    <lineage>
        <taxon>Bacteria</taxon>
        <taxon>Pseudomonadati</taxon>
        <taxon>Pseudomonadota</taxon>
        <taxon>Gammaproteobacteria</taxon>
        <taxon>Oceanospirillales</taxon>
        <taxon>Halomonadaceae</taxon>
        <taxon>Halomonas</taxon>
    </lineage>
</organism>
<dbReference type="NCBIfam" id="NF003817">
    <property type="entry name" value="PRK05408.1"/>
    <property type="match status" value="1"/>
</dbReference>
<feature type="region of interest" description="Disordered" evidence="14">
    <location>
        <begin position="356"/>
        <end position="375"/>
    </location>
</feature>
<dbReference type="InterPro" id="IPR007457">
    <property type="entry name" value="Fe_traffick_prot_YggX"/>
</dbReference>
<dbReference type="Pfam" id="PF04362">
    <property type="entry name" value="Iron_traffic"/>
    <property type="match status" value="1"/>
</dbReference>
<comment type="similarity">
    <text evidence="4">Belongs to the Nth/MutY family.</text>
</comment>
<dbReference type="SMART" id="SM00478">
    <property type="entry name" value="ENDO3c"/>
    <property type="match status" value="1"/>
</dbReference>
<evidence type="ECO:0000256" key="9">
    <source>
        <dbReference type="ARBA" id="ARBA00023004"/>
    </source>
</evidence>
<dbReference type="GO" id="GO:0006298">
    <property type="term" value="P:mismatch repair"/>
    <property type="evidence" value="ECO:0007669"/>
    <property type="project" value="TreeGrafter"/>
</dbReference>
<dbReference type="InterPro" id="IPR015797">
    <property type="entry name" value="NUDIX_hydrolase-like_dom_sf"/>
</dbReference>
<dbReference type="InterPro" id="IPR005760">
    <property type="entry name" value="A/G_AdeGlyc_MutY"/>
</dbReference>
<name>A0A839VHK2_9GAMM</name>
<dbReference type="InterPro" id="IPR023170">
    <property type="entry name" value="HhH_base_excis_C"/>
</dbReference>